<reference evidence="1" key="2">
    <citation type="journal article" date="2020" name="mSystems">
        <title>Genome- and Community-Level Interaction Insights into Carbon Utilization and Element Cycling Functions of Hydrothermarchaeota in Hydrothermal Sediment.</title>
        <authorList>
            <person name="Zhou Z."/>
            <person name="Liu Y."/>
            <person name="Xu W."/>
            <person name="Pan J."/>
            <person name="Luo Z.H."/>
            <person name="Li M."/>
        </authorList>
    </citation>
    <scope>NUCLEOTIDE SEQUENCE [LARGE SCALE GENOMIC DNA]</scope>
    <source>
        <strain evidence="1">HyVt-386</strain>
    </source>
</reference>
<organism evidence="2 3">
    <name type="scientific">Candidatus Syntropharchaeum butanivorans</name>
    <dbReference type="NCBI Taxonomy" id="1839936"/>
    <lineage>
        <taxon>Archaea</taxon>
        <taxon>Methanobacteriati</taxon>
        <taxon>Methanobacteriota</taxon>
        <taxon>Stenosarchaea group</taxon>
        <taxon>Methanomicrobia</taxon>
        <taxon>Methanosarcinales</taxon>
        <taxon>ANME-2 cluster</taxon>
        <taxon>Candidatus Syntropharchaeum</taxon>
    </lineage>
</organism>
<protein>
    <recommendedName>
        <fullName evidence="4">Ribbon-helix-helix protein, CopG family</fullName>
    </recommendedName>
</protein>
<evidence type="ECO:0000313" key="3">
    <source>
        <dbReference type="Proteomes" id="UP000185779"/>
    </source>
</evidence>
<sequence>MRTTIQVSRETLELLRRMKDREGLPSYDSVIQKLIKDAMKSERSAFGMLGKRSMDEILEGLRDEEDKI</sequence>
<evidence type="ECO:0000313" key="1">
    <source>
        <dbReference type="EMBL" id="HEC56488.1"/>
    </source>
</evidence>
<dbReference type="AlphaFoldDB" id="A0A1F2P4E8"/>
<reference evidence="2 3" key="1">
    <citation type="submission" date="2016-05" db="EMBL/GenBank/DDBJ databases">
        <title>Microbial consortia oxidize butane by reversing methanogenesis.</title>
        <authorList>
            <person name="Laso-Perez R."/>
            <person name="Richter M."/>
            <person name="Wegener G."/>
            <person name="Musat F."/>
        </authorList>
    </citation>
    <scope>NUCLEOTIDE SEQUENCE [LARGE SCALE GENOMIC DNA]</scope>
    <source>
        <strain evidence="2">BOX1</strain>
    </source>
</reference>
<dbReference type="EMBL" id="DRIE01000016">
    <property type="protein sequence ID" value="HEC56488.1"/>
    <property type="molecule type" value="Genomic_DNA"/>
</dbReference>
<evidence type="ECO:0000313" key="2">
    <source>
        <dbReference type="EMBL" id="OFV65862.1"/>
    </source>
</evidence>
<dbReference type="Proteomes" id="UP000885936">
    <property type="component" value="Unassembled WGS sequence"/>
</dbReference>
<dbReference type="Proteomes" id="UP000185779">
    <property type="component" value="Unassembled WGS sequence"/>
</dbReference>
<accession>A0A1F2P4E8</accession>
<dbReference type="EMBL" id="LYOR01000006">
    <property type="protein sequence ID" value="OFV65862.1"/>
    <property type="molecule type" value="Genomic_DNA"/>
</dbReference>
<dbReference type="STRING" id="1839936.SBU_001271"/>
<gene>
    <name evidence="1" type="ORF">ENI32_01175</name>
    <name evidence="2" type="ORF">SBU_001271</name>
</gene>
<name>A0A1F2P4E8_9EURY</name>
<proteinExistence type="predicted"/>
<keyword evidence="3" id="KW-1185">Reference proteome</keyword>
<evidence type="ECO:0008006" key="4">
    <source>
        <dbReference type="Google" id="ProtNLM"/>
    </source>
</evidence>
<comment type="caution">
    <text evidence="2">The sequence shown here is derived from an EMBL/GenBank/DDBJ whole genome shotgun (WGS) entry which is preliminary data.</text>
</comment>